<evidence type="ECO:0000256" key="2">
    <source>
        <dbReference type="ARBA" id="ARBA00023002"/>
    </source>
</evidence>
<dbReference type="InterPro" id="IPR036291">
    <property type="entry name" value="NAD(P)-bd_dom_sf"/>
</dbReference>
<comment type="caution">
    <text evidence="4">The sequence shown here is derived from an EMBL/GenBank/DDBJ whole genome shotgun (WGS) entry which is preliminary data.</text>
</comment>
<dbReference type="PRINTS" id="PR00080">
    <property type="entry name" value="SDRFAMILY"/>
</dbReference>
<dbReference type="SUPFAM" id="SSF51735">
    <property type="entry name" value="NAD(P)-binding Rossmann-fold domains"/>
    <property type="match status" value="1"/>
</dbReference>
<evidence type="ECO:0000259" key="3">
    <source>
        <dbReference type="SMART" id="SM00822"/>
    </source>
</evidence>
<gene>
    <name evidence="4" type="ORF">ACFO0J_05180</name>
</gene>
<keyword evidence="5" id="KW-1185">Reference proteome</keyword>
<comment type="similarity">
    <text evidence="1">Belongs to the short-chain dehydrogenases/reductases (SDR) family.</text>
</comment>
<evidence type="ECO:0000313" key="5">
    <source>
        <dbReference type="Proteomes" id="UP001595756"/>
    </source>
</evidence>
<proteinExistence type="inferred from homology"/>
<dbReference type="Pfam" id="PF13561">
    <property type="entry name" value="adh_short_C2"/>
    <property type="match status" value="1"/>
</dbReference>
<sequence length="253" mass="26440">MTRLENKVALVTGASQGIGLAVARKLAAQGAFVVIQGNRSMQAAGDAVRDIESHGGRAAAVQADLAQEDGPARLCERLDALLRDRLGCPDLDILVNNAGVIKREPIEAVTPAQFDLTLNVNLKAPFFLIQGLLPRLRDQGRIINVSSMGTRVAFPAMAAYAPAKAGLEALTRLLAAHLGPRGITVNTVSPGLTETGMNPQLAGSEAAQQAIAGIALGRLGRPDDIADVIAFLAGEEARWVTAQCIEVSGGQRI</sequence>
<evidence type="ECO:0000313" key="4">
    <source>
        <dbReference type="EMBL" id="MFC4297431.1"/>
    </source>
</evidence>
<dbReference type="Gene3D" id="3.40.50.720">
    <property type="entry name" value="NAD(P)-binding Rossmann-like Domain"/>
    <property type="match status" value="1"/>
</dbReference>
<dbReference type="EC" id="1.1.1.-" evidence="4"/>
<dbReference type="InterPro" id="IPR057326">
    <property type="entry name" value="KR_dom"/>
</dbReference>
<dbReference type="GO" id="GO:0016491">
    <property type="term" value="F:oxidoreductase activity"/>
    <property type="evidence" value="ECO:0007669"/>
    <property type="project" value="UniProtKB-KW"/>
</dbReference>
<accession>A0ABV8RYG0</accession>
<feature type="domain" description="Ketoreductase" evidence="3">
    <location>
        <begin position="7"/>
        <end position="191"/>
    </location>
</feature>
<dbReference type="PRINTS" id="PR00081">
    <property type="entry name" value="GDHRDH"/>
</dbReference>
<organism evidence="4 5">
    <name type="scientific">Castellaniella hirudinis</name>
    <dbReference type="NCBI Taxonomy" id="1144617"/>
    <lineage>
        <taxon>Bacteria</taxon>
        <taxon>Pseudomonadati</taxon>
        <taxon>Pseudomonadota</taxon>
        <taxon>Betaproteobacteria</taxon>
        <taxon>Burkholderiales</taxon>
        <taxon>Alcaligenaceae</taxon>
        <taxon>Castellaniella</taxon>
    </lineage>
</organism>
<dbReference type="PANTHER" id="PTHR43639">
    <property type="entry name" value="OXIDOREDUCTASE, SHORT-CHAIN DEHYDROGENASE/REDUCTASE FAMILY (AFU_ORTHOLOGUE AFUA_5G02870)"/>
    <property type="match status" value="1"/>
</dbReference>
<keyword evidence="2 4" id="KW-0560">Oxidoreductase</keyword>
<reference evidence="5" key="1">
    <citation type="journal article" date="2019" name="Int. J. Syst. Evol. Microbiol.">
        <title>The Global Catalogue of Microorganisms (GCM) 10K type strain sequencing project: providing services to taxonomists for standard genome sequencing and annotation.</title>
        <authorList>
            <consortium name="The Broad Institute Genomics Platform"/>
            <consortium name="The Broad Institute Genome Sequencing Center for Infectious Disease"/>
            <person name="Wu L."/>
            <person name="Ma J."/>
        </authorList>
    </citation>
    <scope>NUCLEOTIDE SEQUENCE [LARGE SCALE GENOMIC DNA]</scope>
    <source>
        <strain evidence="5">CGMCC 1.19029</strain>
    </source>
</reference>
<dbReference type="PANTHER" id="PTHR43639:SF1">
    <property type="entry name" value="SHORT-CHAIN DEHYDROGENASE_REDUCTASE FAMILY PROTEIN"/>
    <property type="match status" value="1"/>
</dbReference>
<dbReference type="SMART" id="SM00822">
    <property type="entry name" value="PKS_KR"/>
    <property type="match status" value="1"/>
</dbReference>
<dbReference type="InterPro" id="IPR002347">
    <property type="entry name" value="SDR_fam"/>
</dbReference>
<dbReference type="Proteomes" id="UP001595756">
    <property type="component" value="Unassembled WGS sequence"/>
</dbReference>
<name>A0ABV8RYG0_9BURK</name>
<protein>
    <submittedName>
        <fullName evidence="4">SDR family NAD(P)-dependent oxidoreductase</fullName>
        <ecNumber evidence="4">1.1.1.-</ecNumber>
    </submittedName>
</protein>
<evidence type="ECO:0000256" key="1">
    <source>
        <dbReference type="ARBA" id="ARBA00006484"/>
    </source>
</evidence>
<dbReference type="RefSeq" id="WP_376811974.1">
    <property type="nucleotide sequence ID" value="NZ_JBHSDY010000002.1"/>
</dbReference>
<dbReference type="EMBL" id="JBHSDY010000002">
    <property type="protein sequence ID" value="MFC4297431.1"/>
    <property type="molecule type" value="Genomic_DNA"/>
</dbReference>